<dbReference type="Gene3D" id="1.10.600.10">
    <property type="entry name" value="Farnesyl Diphosphate Synthase"/>
    <property type="match status" value="1"/>
</dbReference>
<dbReference type="InterPro" id="IPR000092">
    <property type="entry name" value="Polyprenyl_synt"/>
</dbReference>
<keyword evidence="6" id="KW-0414">Isoprene biosynthesis</keyword>
<dbReference type="Proteomes" id="UP001370348">
    <property type="component" value="Chromosome"/>
</dbReference>
<evidence type="ECO:0000313" key="9">
    <source>
        <dbReference type="Proteomes" id="UP001370348"/>
    </source>
</evidence>
<dbReference type="RefSeq" id="WP_394829099.1">
    <property type="nucleotide sequence ID" value="NZ_CP089984.1"/>
</dbReference>
<dbReference type="InterPro" id="IPR008949">
    <property type="entry name" value="Isoprenoid_synthase_dom_sf"/>
</dbReference>
<keyword evidence="5" id="KW-0460">Magnesium</keyword>
<dbReference type="PROSITE" id="PS00444">
    <property type="entry name" value="POLYPRENYL_SYNTHASE_2"/>
    <property type="match status" value="1"/>
</dbReference>
<dbReference type="CDD" id="cd00685">
    <property type="entry name" value="Trans_IPPS_HT"/>
    <property type="match status" value="1"/>
</dbReference>
<sequence length="354" mass="37269">MIPTAKDDPRRAFADLAGRVRQRVDAELEACLDAMLDRARRYGAPVAETVGALRALALRGGKRFRPTLLAASYEACGGAGGADAVVMAGVALELLQAYLLTHDDWMDGDDIRRGGPSVHAALRQAFGSPHMGATSAVLAGDLAMGFAQRVLLGLRFPPERLVDASVEFARMQIDVVFGQLLDVHAEASDAAAVEQVHDLKTSSYTVRGPVLLGAVLAGAPTATRSALERFADPLGIAFQLRDDLLGTFGDPAATGKPSDGDLRKGKRTALVVELLTDPGARALLDRVLGHEDADPADVDRVVSRMVESGARARVEARLAALLNEATTALDATPLDPAARLSLHGAVLALGVREH</sequence>
<accession>A0ABZ2MAE7</accession>
<evidence type="ECO:0000256" key="5">
    <source>
        <dbReference type="ARBA" id="ARBA00022842"/>
    </source>
</evidence>
<evidence type="ECO:0000256" key="7">
    <source>
        <dbReference type="RuleBase" id="RU004466"/>
    </source>
</evidence>
<keyword evidence="9" id="KW-1185">Reference proteome</keyword>
<dbReference type="PANTHER" id="PTHR43281:SF1">
    <property type="entry name" value="FARNESYL DIPHOSPHATE SYNTHASE"/>
    <property type="match status" value="1"/>
</dbReference>
<dbReference type="EMBL" id="CP089984">
    <property type="protein sequence ID" value="WXB19484.1"/>
    <property type="molecule type" value="Genomic_DNA"/>
</dbReference>
<evidence type="ECO:0000256" key="2">
    <source>
        <dbReference type="ARBA" id="ARBA00006706"/>
    </source>
</evidence>
<dbReference type="Pfam" id="PF00348">
    <property type="entry name" value="polyprenyl_synt"/>
    <property type="match status" value="1"/>
</dbReference>
<dbReference type="SUPFAM" id="SSF48576">
    <property type="entry name" value="Terpenoid synthases"/>
    <property type="match status" value="1"/>
</dbReference>
<dbReference type="PANTHER" id="PTHR43281">
    <property type="entry name" value="FARNESYL DIPHOSPHATE SYNTHASE"/>
    <property type="match status" value="1"/>
</dbReference>
<dbReference type="SFLD" id="SFLDS00005">
    <property type="entry name" value="Isoprenoid_Synthase_Type_I"/>
    <property type="match status" value="1"/>
</dbReference>
<evidence type="ECO:0000313" key="8">
    <source>
        <dbReference type="EMBL" id="WXB19484.1"/>
    </source>
</evidence>
<comment type="cofactor">
    <cofactor evidence="1">
        <name>Mg(2+)</name>
        <dbReference type="ChEBI" id="CHEBI:18420"/>
    </cofactor>
</comment>
<keyword evidence="3 7" id="KW-0808">Transferase</keyword>
<gene>
    <name evidence="8" type="ORF">LZC94_19925</name>
</gene>
<name>A0ABZ2MAE7_9BACT</name>
<comment type="similarity">
    <text evidence="2 7">Belongs to the FPP/GGPP synthase family.</text>
</comment>
<proteinExistence type="inferred from homology"/>
<dbReference type="InterPro" id="IPR033749">
    <property type="entry name" value="Polyprenyl_synt_CS"/>
</dbReference>
<evidence type="ECO:0000256" key="4">
    <source>
        <dbReference type="ARBA" id="ARBA00022723"/>
    </source>
</evidence>
<evidence type="ECO:0000256" key="1">
    <source>
        <dbReference type="ARBA" id="ARBA00001946"/>
    </source>
</evidence>
<evidence type="ECO:0000256" key="6">
    <source>
        <dbReference type="ARBA" id="ARBA00023229"/>
    </source>
</evidence>
<keyword evidence="4" id="KW-0479">Metal-binding</keyword>
<protein>
    <submittedName>
        <fullName evidence="8">Polyprenyl synthetase family protein</fullName>
    </submittedName>
</protein>
<evidence type="ECO:0000256" key="3">
    <source>
        <dbReference type="ARBA" id="ARBA00022679"/>
    </source>
</evidence>
<reference evidence="8 9" key="1">
    <citation type="submission" date="2021-12" db="EMBL/GenBank/DDBJ databases">
        <title>Discovery of the Pendulisporaceae a myxobacterial family with distinct sporulation behavior and unique specialized metabolism.</title>
        <authorList>
            <person name="Garcia R."/>
            <person name="Popoff A."/>
            <person name="Bader C.D."/>
            <person name="Loehr J."/>
            <person name="Walesch S."/>
            <person name="Walt C."/>
            <person name="Boldt J."/>
            <person name="Bunk B."/>
            <person name="Haeckl F.J.F.P.J."/>
            <person name="Gunesch A.P."/>
            <person name="Birkelbach J."/>
            <person name="Nuebel U."/>
            <person name="Pietschmann T."/>
            <person name="Bach T."/>
            <person name="Mueller R."/>
        </authorList>
    </citation>
    <scope>NUCLEOTIDE SEQUENCE [LARGE SCALE GENOMIC DNA]</scope>
    <source>
        <strain evidence="8 9">MSr11954</strain>
    </source>
</reference>
<organism evidence="8 9">
    <name type="scientific">Pendulispora albinea</name>
    <dbReference type="NCBI Taxonomy" id="2741071"/>
    <lineage>
        <taxon>Bacteria</taxon>
        <taxon>Pseudomonadati</taxon>
        <taxon>Myxococcota</taxon>
        <taxon>Myxococcia</taxon>
        <taxon>Myxococcales</taxon>
        <taxon>Sorangiineae</taxon>
        <taxon>Pendulisporaceae</taxon>
        <taxon>Pendulispora</taxon>
    </lineage>
</organism>